<dbReference type="InterPro" id="IPR001401">
    <property type="entry name" value="Dynamin_GTPase"/>
</dbReference>
<dbReference type="InterPro" id="IPR030381">
    <property type="entry name" value="G_DYNAMIN_dom"/>
</dbReference>
<organism evidence="3 4">
    <name type="scientific">Vanilla planifolia</name>
    <name type="common">Vanilla</name>
    <dbReference type="NCBI Taxonomy" id="51239"/>
    <lineage>
        <taxon>Eukaryota</taxon>
        <taxon>Viridiplantae</taxon>
        <taxon>Streptophyta</taxon>
        <taxon>Embryophyta</taxon>
        <taxon>Tracheophyta</taxon>
        <taxon>Spermatophyta</taxon>
        <taxon>Magnoliopsida</taxon>
        <taxon>Liliopsida</taxon>
        <taxon>Asparagales</taxon>
        <taxon>Orchidaceae</taxon>
        <taxon>Vanilloideae</taxon>
        <taxon>Vanilleae</taxon>
        <taxon>Vanilla</taxon>
    </lineage>
</organism>
<dbReference type="Gene3D" id="3.40.50.300">
    <property type="entry name" value="P-loop containing nucleotide triphosphate hydrolases"/>
    <property type="match status" value="1"/>
</dbReference>
<evidence type="ECO:0000313" key="4">
    <source>
        <dbReference type="Proteomes" id="UP000639772"/>
    </source>
</evidence>
<dbReference type="GO" id="GO:0005737">
    <property type="term" value="C:cytoplasm"/>
    <property type="evidence" value="ECO:0007669"/>
    <property type="project" value="TreeGrafter"/>
</dbReference>
<comment type="similarity">
    <text evidence="1">Belongs to the TRAFAC class dynamin-like GTPase superfamily. Dynamin/Fzo/YdjA family.</text>
</comment>
<protein>
    <recommendedName>
        <fullName evidence="2">Dynamin-type G domain-containing protein</fullName>
    </recommendedName>
</protein>
<dbReference type="Pfam" id="PF00350">
    <property type="entry name" value="Dynamin_N"/>
    <property type="match status" value="1"/>
</dbReference>
<dbReference type="AlphaFoldDB" id="A0A835U606"/>
<dbReference type="PRINTS" id="PR00195">
    <property type="entry name" value="DYNAMIN"/>
</dbReference>
<comment type="caution">
    <text evidence="3">The sequence shown here is derived from an EMBL/GenBank/DDBJ whole genome shotgun (WGS) entry which is preliminary data.</text>
</comment>
<dbReference type="InterPro" id="IPR045063">
    <property type="entry name" value="Dynamin_N"/>
</dbReference>
<dbReference type="PROSITE" id="PS51718">
    <property type="entry name" value="G_DYNAMIN_2"/>
    <property type="match status" value="1"/>
</dbReference>
<sequence>MEAMEELVQLSEYMLQASSLLADEDVDEKSPSRRSSTFLNVVVLGNVGAGKSAVLNSLIGHPVLPTGENGATRAPIIIQLQRDTSLSSKSIVLQIDNKSQQVTTSALRHSLQDRLSKGSGKGRGDEIYMKLLTSTAPPLKLIDLPGLDQRAMDESMVSDYAARNDAILLVIIPAAQAPEVSSSRSLRLAKEFDADGLYLPFRVYTLK</sequence>
<evidence type="ECO:0000259" key="2">
    <source>
        <dbReference type="PROSITE" id="PS51718"/>
    </source>
</evidence>
<dbReference type="PANTHER" id="PTHR11566">
    <property type="entry name" value="DYNAMIN"/>
    <property type="match status" value="1"/>
</dbReference>
<dbReference type="SUPFAM" id="SSF52540">
    <property type="entry name" value="P-loop containing nucleoside triphosphate hydrolases"/>
    <property type="match status" value="1"/>
</dbReference>
<dbReference type="InterPro" id="IPR019762">
    <property type="entry name" value="Dynamin_GTPase_CS"/>
</dbReference>
<dbReference type="GO" id="GO:0016020">
    <property type="term" value="C:membrane"/>
    <property type="evidence" value="ECO:0007669"/>
    <property type="project" value="TreeGrafter"/>
</dbReference>
<dbReference type="PANTHER" id="PTHR11566:SF57">
    <property type="entry name" value="DYNAMIN-2B"/>
    <property type="match status" value="1"/>
</dbReference>
<evidence type="ECO:0000256" key="1">
    <source>
        <dbReference type="RuleBase" id="RU003932"/>
    </source>
</evidence>
<dbReference type="GO" id="GO:0008017">
    <property type="term" value="F:microtubule binding"/>
    <property type="evidence" value="ECO:0007669"/>
    <property type="project" value="TreeGrafter"/>
</dbReference>
<reference evidence="3 4" key="1">
    <citation type="journal article" date="2020" name="Nat. Food">
        <title>A phased Vanilla planifolia genome enables genetic improvement of flavour and production.</title>
        <authorList>
            <person name="Hasing T."/>
            <person name="Tang H."/>
            <person name="Brym M."/>
            <person name="Khazi F."/>
            <person name="Huang T."/>
            <person name="Chambers A.H."/>
        </authorList>
    </citation>
    <scope>NUCLEOTIDE SEQUENCE [LARGE SCALE GENOMIC DNA]</scope>
    <source>
        <tissue evidence="3">Leaf</tissue>
    </source>
</reference>
<dbReference type="InterPro" id="IPR027417">
    <property type="entry name" value="P-loop_NTPase"/>
</dbReference>
<dbReference type="Proteomes" id="UP000639772">
    <property type="component" value="Unassembled WGS sequence"/>
</dbReference>
<dbReference type="GO" id="GO:0005874">
    <property type="term" value="C:microtubule"/>
    <property type="evidence" value="ECO:0007669"/>
    <property type="project" value="TreeGrafter"/>
</dbReference>
<dbReference type="OrthoDB" id="5562561at2759"/>
<dbReference type="InterPro" id="IPR022812">
    <property type="entry name" value="Dynamin"/>
</dbReference>
<keyword evidence="1" id="KW-0342">GTP-binding</keyword>
<dbReference type="SMART" id="SM00053">
    <property type="entry name" value="DYNc"/>
    <property type="match status" value="1"/>
</dbReference>
<name>A0A835U606_VANPL</name>
<gene>
    <name evidence="3" type="ORF">HPP92_027190</name>
</gene>
<feature type="domain" description="Dynamin-type G" evidence="2">
    <location>
        <begin position="35"/>
        <end position="207"/>
    </location>
</feature>
<dbReference type="GO" id="GO:0003924">
    <property type="term" value="F:GTPase activity"/>
    <property type="evidence" value="ECO:0007669"/>
    <property type="project" value="InterPro"/>
</dbReference>
<dbReference type="EMBL" id="JADCNM010000166">
    <property type="protein sequence ID" value="KAG0449647.1"/>
    <property type="molecule type" value="Genomic_DNA"/>
</dbReference>
<dbReference type="PROSITE" id="PS00410">
    <property type="entry name" value="G_DYNAMIN_1"/>
    <property type="match status" value="1"/>
</dbReference>
<accession>A0A835U606</accession>
<evidence type="ECO:0000313" key="3">
    <source>
        <dbReference type="EMBL" id="KAG0449647.1"/>
    </source>
</evidence>
<proteinExistence type="inferred from homology"/>
<dbReference type="GO" id="GO:0005525">
    <property type="term" value="F:GTP binding"/>
    <property type="evidence" value="ECO:0007669"/>
    <property type="project" value="UniProtKB-KW"/>
</dbReference>
<keyword evidence="1" id="KW-0547">Nucleotide-binding</keyword>